<dbReference type="Proteomes" id="UP000299102">
    <property type="component" value="Unassembled WGS sequence"/>
</dbReference>
<reference evidence="1 2" key="1">
    <citation type="journal article" date="2019" name="Commun. Biol.">
        <title>The bagworm genome reveals a unique fibroin gene that provides high tensile strength.</title>
        <authorList>
            <person name="Kono N."/>
            <person name="Nakamura H."/>
            <person name="Ohtoshi R."/>
            <person name="Tomita M."/>
            <person name="Numata K."/>
            <person name="Arakawa K."/>
        </authorList>
    </citation>
    <scope>NUCLEOTIDE SEQUENCE [LARGE SCALE GENOMIC DNA]</scope>
</reference>
<proteinExistence type="predicted"/>
<sequence>MLLRRGEWGCYEAWRKEETVCIFLSHSFPASSYAFLHLCLLPVVFSVTYGLKSQRFYRSFTLKLLLIFACDYRSSLVWRVPSYSVRQLYNAKRQRNENVEIIKVNPPGRDMKTIRRRLGSVRFNNARGNISCAEVAAAAVAGRGRAGRDYGTCYVPRRDIGVRPLRVLVTANTALVYQNEGFFLSFYRKELKISYSRLYSKTGFRQQLYRGWRLRTTSFAFLYDYLR</sequence>
<dbReference type="AlphaFoldDB" id="A0A4C1VJ93"/>
<gene>
    <name evidence="1" type="ORF">EVAR_84972_1</name>
</gene>
<evidence type="ECO:0000313" key="2">
    <source>
        <dbReference type="Proteomes" id="UP000299102"/>
    </source>
</evidence>
<name>A0A4C1VJ93_EUMVA</name>
<evidence type="ECO:0000313" key="1">
    <source>
        <dbReference type="EMBL" id="GBP37984.1"/>
    </source>
</evidence>
<organism evidence="1 2">
    <name type="scientific">Eumeta variegata</name>
    <name type="common">Bagworm moth</name>
    <name type="synonym">Eumeta japonica</name>
    <dbReference type="NCBI Taxonomy" id="151549"/>
    <lineage>
        <taxon>Eukaryota</taxon>
        <taxon>Metazoa</taxon>
        <taxon>Ecdysozoa</taxon>
        <taxon>Arthropoda</taxon>
        <taxon>Hexapoda</taxon>
        <taxon>Insecta</taxon>
        <taxon>Pterygota</taxon>
        <taxon>Neoptera</taxon>
        <taxon>Endopterygota</taxon>
        <taxon>Lepidoptera</taxon>
        <taxon>Glossata</taxon>
        <taxon>Ditrysia</taxon>
        <taxon>Tineoidea</taxon>
        <taxon>Psychidae</taxon>
        <taxon>Oiketicinae</taxon>
        <taxon>Eumeta</taxon>
    </lineage>
</organism>
<keyword evidence="2" id="KW-1185">Reference proteome</keyword>
<protein>
    <submittedName>
        <fullName evidence="1">Uncharacterized protein</fullName>
    </submittedName>
</protein>
<comment type="caution">
    <text evidence="1">The sequence shown here is derived from an EMBL/GenBank/DDBJ whole genome shotgun (WGS) entry which is preliminary data.</text>
</comment>
<accession>A0A4C1VJ93</accession>
<dbReference type="EMBL" id="BGZK01000341">
    <property type="protein sequence ID" value="GBP37984.1"/>
    <property type="molecule type" value="Genomic_DNA"/>
</dbReference>